<dbReference type="PANTHER" id="PTHR46148">
    <property type="entry name" value="CHROMO DOMAIN-CONTAINING PROTEIN"/>
    <property type="match status" value="1"/>
</dbReference>
<gene>
    <name evidence="2" type="ORF">MTR67_044246</name>
</gene>
<dbReference type="EMBL" id="CP133621">
    <property type="protein sequence ID" value="WMV50861.1"/>
    <property type="molecule type" value="Genomic_DNA"/>
</dbReference>
<name>A0AAF0UTK3_SOLVR</name>
<dbReference type="Pfam" id="PF24626">
    <property type="entry name" value="SH3_Tf2-1"/>
    <property type="match status" value="1"/>
</dbReference>
<sequence>MKGVIGFGKKGKLSPRYIGPYRIAKRIDNVAYELELPQELAAVHPVFNISMLKKCIGDPSLILPTESVRIKDSLSYEEIPIQILDRQVRRLRTKDVASVKVLRRKPLGKPKRT</sequence>
<dbReference type="AlphaFoldDB" id="A0AAF0UTK3"/>
<evidence type="ECO:0000313" key="3">
    <source>
        <dbReference type="Proteomes" id="UP001234989"/>
    </source>
</evidence>
<organism evidence="2 3">
    <name type="scientific">Solanum verrucosum</name>
    <dbReference type="NCBI Taxonomy" id="315347"/>
    <lineage>
        <taxon>Eukaryota</taxon>
        <taxon>Viridiplantae</taxon>
        <taxon>Streptophyta</taxon>
        <taxon>Embryophyta</taxon>
        <taxon>Tracheophyta</taxon>
        <taxon>Spermatophyta</taxon>
        <taxon>Magnoliopsida</taxon>
        <taxon>eudicotyledons</taxon>
        <taxon>Gunneridae</taxon>
        <taxon>Pentapetalae</taxon>
        <taxon>asterids</taxon>
        <taxon>lamiids</taxon>
        <taxon>Solanales</taxon>
        <taxon>Solanaceae</taxon>
        <taxon>Solanoideae</taxon>
        <taxon>Solaneae</taxon>
        <taxon>Solanum</taxon>
    </lineage>
</organism>
<dbReference type="Proteomes" id="UP001234989">
    <property type="component" value="Chromosome 10"/>
</dbReference>
<protein>
    <recommendedName>
        <fullName evidence="1">Tf2-1-like SH3-like domain-containing protein</fullName>
    </recommendedName>
</protein>
<feature type="domain" description="Tf2-1-like SH3-like" evidence="1">
    <location>
        <begin position="7"/>
        <end position="55"/>
    </location>
</feature>
<keyword evidence="3" id="KW-1185">Reference proteome</keyword>
<dbReference type="PANTHER" id="PTHR46148:SF56">
    <property type="entry name" value="RETROTRANSPOSON PROTEIN"/>
    <property type="match status" value="1"/>
</dbReference>
<reference evidence="2" key="1">
    <citation type="submission" date="2023-08" db="EMBL/GenBank/DDBJ databases">
        <title>A de novo genome assembly of Solanum verrucosum Schlechtendal, a Mexican diploid species geographically isolated from the other diploid A-genome species in potato relatives.</title>
        <authorList>
            <person name="Hosaka K."/>
        </authorList>
    </citation>
    <scope>NUCLEOTIDE SEQUENCE</scope>
    <source>
        <tissue evidence="2">Young leaves</tissue>
    </source>
</reference>
<dbReference type="InterPro" id="IPR056924">
    <property type="entry name" value="SH3_Tf2-1"/>
</dbReference>
<evidence type="ECO:0000313" key="2">
    <source>
        <dbReference type="EMBL" id="WMV50861.1"/>
    </source>
</evidence>
<evidence type="ECO:0000259" key="1">
    <source>
        <dbReference type="Pfam" id="PF24626"/>
    </source>
</evidence>
<accession>A0AAF0UTK3</accession>
<proteinExistence type="predicted"/>